<dbReference type="RefSeq" id="WP_049610053.1">
    <property type="nucleotide sequence ID" value="NZ_CHYZ01000022.1"/>
</dbReference>
<evidence type="ECO:0000313" key="2">
    <source>
        <dbReference type="Proteomes" id="UP000229378"/>
    </source>
</evidence>
<dbReference type="Proteomes" id="UP000229378">
    <property type="component" value="Unassembled WGS sequence"/>
</dbReference>
<protein>
    <submittedName>
        <fullName evidence="1">DUF2290 domain-containing protein</fullName>
    </submittedName>
</protein>
<dbReference type="Pfam" id="PF10053">
    <property type="entry name" value="DUF2290"/>
    <property type="match status" value="1"/>
</dbReference>
<reference evidence="1 2" key="1">
    <citation type="submission" date="2017-10" db="EMBL/GenBank/DDBJ databases">
        <authorList>
            <person name="Banno H."/>
            <person name="Chua N.-H."/>
        </authorList>
    </citation>
    <scope>NUCLEOTIDE SEQUENCE [LARGE SCALE GENOMIC DNA]</scope>
    <source>
        <strain evidence="1 2">SCPM-O-B-7607</strain>
    </source>
</reference>
<dbReference type="InterPro" id="IPR018742">
    <property type="entry name" value="DUF2290"/>
</dbReference>
<sequence length="233" mass="27488">MNVFREIRAIRACVSLVENAGLLSDLNESVNLPYNYVAQARGLPYLEYWNLYKRNFWFHIKLSDDGLILFEETTFRYIMSPISIPTIGDFINYELGSDWDSFTEEEQNSYIQSQNFKNSYESFIETTSDYKSFTPIRLDQHPHQRKAITHPAHHLHIGYENESRIPVKRVLTPLAFTAFILSTFYPDGWKKLHIDGHINEESICELKSKLSMIGHIDQCYWDTTWEENRLYLV</sequence>
<gene>
    <name evidence="1" type="ORF">CS533_09245</name>
</gene>
<comment type="caution">
    <text evidence="1">The sequence shown here is derived from an EMBL/GenBank/DDBJ whole genome shotgun (WGS) entry which is preliminary data.</text>
</comment>
<accession>A0A2G4U320</accession>
<evidence type="ECO:0000313" key="1">
    <source>
        <dbReference type="EMBL" id="PHZ27705.1"/>
    </source>
</evidence>
<proteinExistence type="predicted"/>
<name>A0A2G4U320_YERBE</name>
<dbReference type="AlphaFoldDB" id="A0A2G4U320"/>
<organism evidence="1 2">
    <name type="scientific">Yersinia bercovieri</name>
    <dbReference type="NCBI Taxonomy" id="634"/>
    <lineage>
        <taxon>Bacteria</taxon>
        <taxon>Pseudomonadati</taxon>
        <taxon>Pseudomonadota</taxon>
        <taxon>Gammaproteobacteria</taxon>
        <taxon>Enterobacterales</taxon>
        <taxon>Yersiniaceae</taxon>
        <taxon>Yersinia</taxon>
    </lineage>
</organism>
<dbReference type="EMBL" id="PEHN01000007">
    <property type="protein sequence ID" value="PHZ27705.1"/>
    <property type="molecule type" value="Genomic_DNA"/>
</dbReference>